<dbReference type="AlphaFoldDB" id="A0A1T5F5X1"/>
<reference evidence="2" key="1">
    <citation type="submission" date="2017-02" db="EMBL/GenBank/DDBJ databases">
        <authorList>
            <person name="Varghese N."/>
            <person name="Submissions S."/>
        </authorList>
    </citation>
    <scope>NUCLEOTIDE SEQUENCE [LARGE SCALE GENOMIC DNA]</scope>
    <source>
        <strain evidence="2">R11H</strain>
    </source>
</reference>
<name>A0A1T5F5X1_9SPHN</name>
<protein>
    <submittedName>
        <fullName evidence="1">Uncharacterized protein</fullName>
    </submittedName>
</protein>
<keyword evidence="2" id="KW-1185">Reference proteome</keyword>
<evidence type="ECO:0000313" key="2">
    <source>
        <dbReference type="Proteomes" id="UP000190044"/>
    </source>
</evidence>
<dbReference type="EMBL" id="FUYP01000029">
    <property type="protein sequence ID" value="SKB91563.1"/>
    <property type="molecule type" value="Genomic_DNA"/>
</dbReference>
<evidence type="ECO:0000313" key="1">
    <source>
        <dbReference type="EMBL" id="SKB91563.1"/>
    </source>
</evidence>
<accession>A0A1T5F5X1</accession>
<dbReference type="Proteomes" id="UP000190044">
    <property type="component" value="Unassembled WGS sequence"/>
</dbReference>
<organism evidence="1 2">
    <name type="scientific">Sphingopyxis flava</name>
    <dbReference type="NCBI Taxonomy" id="1507287"/>
    <lineage>
        <taxon>Bacteria</taxon>
        <taxon>Pseudomonadati</taxon>
        <taxon>Pseudomonadota</taxon>
        <taxon>Alphaproteobacteria</taxon>
        <taxon>Sphingomonadales</taxon>
        <taxon>Sphingomonadaceae</taxon>
        <taxon>Sphingopyxis</taxon>
    </lineage>
</organism>
<proteinExistence type="predicted"/>
<sequence length="403" mass="43239">MKALLTAGWVAASAFAIWVGATSYIIANEVKAPAAAHAVGLAPRGSANANFAMMTYGVRTLKDPQAAPSNAELDLARAAYRAEPLSSTALSLIVATMPEGETRQSLLTQVGDLTRRNSLLNEEQITAAALRGDDRAFFHWLSRSVLTNNDLRVAYVSAMAEATAREGAVAALTPVIGSAPSWSESYWHQVVQRPASLLNAAKLRIAVAKQPWRQTNVSRWDRALSIELTNRGHFDAARALYEGLDLARETRSGNLLSDGGFGRQPELPPFDWQLAVSGTLGASIDDRSKSLLVSAISGARGFAARQLVSLPPGNYRLGWSLSASMPITPSPLRARVSCAESGERAAPIQPISLTAGQHAKSFIIPESVCRWYWLSIDVVLPDDSAGIDAYFRNISLAQTTGNK</sequence>
<gene>
    <name evidence="1" type="ORF">SAMN06295937_10295</name>
</gene>